<accession>A0A6N4TK89</accession>
<dbReference type="InterPro" id="IPR000914">
    <property type="entry name" value="SBP_5_dom"/>
</dbReference>
<keyword evidence="8" id="KW-1185">Reference proteome</keyword>
<dbReference type="CDD" id="cd08504">
    <property type="entry name" value="PBP2_OppA"/>
    <property type="match status" value="1"/>
</dbReference>
<gene>
    <name evidence="7" type="primary">oppA</name>
    <name evidence="7" type="ORF">Aargi30884_18940</name>
</gene>
<dbReference type="GO" id="GO:0043190">
    <property type="term" value="C:ATP-binding cassette (ABC) transporter complex"/>
    <property type="evidence" value="ECO:0007669"/>
    <property type="project" value="InterPro"/>
</dbReference>
<dbReference type="Gene3D" id="3.90.76.10">
    <property type="entry name" value="Dipeptide-binding Protein, Domain 1"/>
    <property type="match status" value="1"/>
</dbReference>
<dbReference type="AlphaFoldDB" id="A0A6N4TK89"/>
<dbReference type="InterPro" id="IPR030678">
    <property type="entry name" value="Peptide/Ni-bd"/>
</dbReference>
<evidence type="ECO:0000259" key="6">
    <source>
        <dbReference type="Pfam" id="PF00496"/>
    </source>
</evidence>
<dbReference type="PIRSF" id="PIRSF002741">
    <property type="entry name" value="MppA"/>
    <property type="match status" value="1"/>
</dbReference>
<dbReference type="FunFam" id="3.10.105.10:FF:000001">
    <property type="entry name" value="Oligopeptide ABC transporter, oligopeptide-binding protein"/>
    <property type="match status" value="1"/>
</dbReference>
<feature type="signal peptide" evidence="5">
    <location>
        <begin position="1"/>
        <end position="21"/>
    </location>
</feature>
<dbReference type="FunFam" id="3.90.76.10:FF:000001">
    <property type="entry name" value="Oligopeptide ABC transporter substrate-binding protein"/>
    <property type="match status" value="1"/>
</dbReference>
<evidence type="ECO:0000256" key="3">
    <source>
        <dbReference type="ARBA" id="ARBA00022448"/>
    </source>
</evidence>
<dbReference type="SUPFAM" id="SSF53850">
    <property type="entry name" value="Periplasmic binding protein-like II"/>
    <property type="match status" value="1"/>
</dbReference>
<evidence type="ECO:0000313" key="7">
    <source>
        <dbReference type="EMBL" id="BBK22991.1"/>
    </source>
</evidence>
<evidence type="ECO:0000313" key="8">
    <source>
        <dbReference type="Proteomes" id="UP000464754"/>
    </source>
</evidence>
<dbReference type="GO" id="GO:0015833">
    <property type="term" value="P:peptide transport"/>
    <property type="evidence" value="ECO:0007669"/>
    <property type="project" value="TreeGrafter"/>
</dbReference>
<dbReference type="EMBL" id="AP019695">
    <property type="protein sequence ID" value="BBK22991.1"/>
    <property type="molecule type" value="Genomic_DNA"/>
</dbReference>
<dbReference type="Proteomes" id="UP000464754">
    <property type="component" value="Chromosome"/>
</dbReference>
<dbReference type="KEGG" id="aarg:Aargi30884_18940"/>
<evidence type="ECO:0000256" key="2">
    <source>
        <dbReference type="ARBA" id="ARBA00005695"/>
    </source>
</evidence>
<sequence>MKKLFSLLACTMMAISLTGCGSSGSSSKNVFNFASELDIISLDSTKANDGMSFNAIHAFTDGLMGRDKDGNTANALAESYEVSNDGLTYTFKLKDAKWSNGDPVTANDFVYSWRKIIQEAGNYAYMLGTDGAGVKNADKLMADQEAGKTLDDKAMETLGITAKDDKTLVIELENPCPFFLDLMTFPCYYPQNEKFVEEQGKNYATSAETTLSNGAYKLTAWEKGSKATFEKNNDYYNADAVKLEELNMLLVQDPKTAAMNFDSKANDYCTINSELVDKYKTTENFKQIPEGYLFYLQINFKNEDLANANIRKALSYAINRQDFTDNVLKDGSLPAAGFVPTKLSTGPDGKDFRETADKYTDYNLEEAQKYFDAGLKELGKDSIDLRLLYGTDESPMDTMAEYLQNAFSKLNGLNIEMVATTKNDRIYTKQKNGEFDVSLTRWGPDFSDPITYLNLLLTGNTNNYGKYSSAAFDQAMDNAKKSASNPEKRWDYLVEAEKIAMEDYAFIPVFEKGSAVLQSQKVKNLIQKPVGVPYDFTYVEIAE</sequence>
<keyword evidence="4 5" id="KW-0732">Signal</keyword>
<dbReference type="GO" id="GO:1904680">
    <property type="term" value="F:peptide transmembrane transporter activity"/>
    <property type="evidence" value="ECO:0007669"/>
    <property type="project" value="TreeGrafter"/>
</dbReference>
<evidence type="ECO:0000256" key="4">
    <source>
        <dbReference type="ARBA" id="ARBA00022729"/>
    </source>
</evidence>
<feature type="chain" id="PRO_5039259506" evidence="5">
    <location>
        <begin position="22"/>
        <end position="543"/>
    </location>
</feature>
<evidence type="ECO:0000256" key="1">
    <source>
        <dbReference type="ARBA" id="ARBA00004196"/>
    </source>
</evidence>
<organism evidence="7 8">
    <name type="scientific">Amedibacterium intestinale</name>
    <dbReference type="NCBI Taxonomy" id="2583452"/>
    <lineage>
        <taxon>Bacteria</taxon>
        <taxon>Bacillati</taxon>
        <taxon>Bacillota</taxon>
        <taxon>Erysipelotrichia</taxon>
        <taxon>Erysipelotrichales</taxon>
        <taxon>Erysipelotrichaceae</taxon>
        <taxon>Amedibacterium</taxon>
    </lineage>
</organism>
<dbReference type="Pfam" id="PF00496">
    <property type="entry name" value="SBP_bac_5"/>
    <property type="match status" value="1"/>
</dbReference>
<evidence type="ECO:0000256" key="5">
    <source>
        <dbReference type="SAM" id="SignalP"/>
    </source>
</evidence>
<dbReference type="GO" id="GO:0030288">
    <property type="term" value="C:outer membrane-bounded periplasmic space"/>
    <property type="evidence" value="ECO:0007669"/>
    <property type="project" value="UniProtKB-ARBA"/>
</dbReference>
<dbReference type="Gene3D" id="3.10.105.10">
    <property type="entry name" value="Dipeptide-binding Protein, Domain 3"/>
    <property type="match status" value="1"/>
</dbReference>
<dbReference type="PANTHER" id="PTHR30290:SF10">
    <property type="entry name" value="PERIPLASMIC OLIGOPEPTIDE-BINDING PROTEIN-RELATED"/>
    <property type="match status" value="1"/>
</dbReference>
<dbReference type="InterPro" id="IPR039424">
    <property type="entry name" value="SBP_5"/>
</dbReference>
<dbReference type="PANTHER" id="PTHR30290">
    <property type="entry name" value="PERIPLASMIC BINDING COMPONENT OF ABC TRANSPORTER"/>
    <property type="match status" value="1"/>
</dbReference>
<dbReference type="PROSITE" id="PS51257">
    <property type="entry name" value="PROKAR_LIPOPROTEIN"/>
    <property type="match status" value="1"/>
</dbReference>
<proteinExistence type="inferred from homology"/>
<comment type="similarity">
    <text evidence="2">Belongs to the bacterial solute-binding protein 5 family.</text>
</comment>
<name>A0A6N4TK89_9FIRM</name>
<reference evidence="8" key="1">
    <citation type="submission" date="2019-05" db="EMBL/GenBank/DDBJ databases">
        <title>Complete genome sequencing of Absiella argi strain JCM 30884.</title>
        <authorList>
            <person name="Sakamoto M."/>
            <person name="Murakami T."/>
            <person name="Mori H."/>
        </authorList>
    </citation>
    <scope>NUCLEOTIDE SEQUENCE [LARGE SCALE GENOMIC DNA]</scope>
    <source>
        <strain evidence="8">JCM 30884</strain>
    </source>
</reference>
<keyword evidence="3" id="KW-0813">Transport</keyword>
<protein>
    <submittedName>
        <fullName evidence="7">Peptide ABC transporter substrate-binding protein</fullName>
    </submittedName>
</protein>
<comment type="subcellular location">
    <subcellularLocation>
        <location evidence="1">Cell envelope</location>
    </subcellularLocation>
</comment>
<feature type="domain" description="Solute-binding protein family 5" evidence="6">
    <location>
        <begin position="74"/>
        <end position="463"/>
    </location>
</feature>
<dbReference type="RefSeq" id="WP_163052125.1">
    <property type="nucleotide sequence ID" value="NZ_AP019695.1"/>
</dbReference>
<dbReference type="Gene3D" id="3.40.190.10">
    <property type="entry name" value="Periplasmic binding protein-like II"/>
    <property type="match status" value="1"/>
</dbReference>